<sequence>PHLKHELADSLCLFSPISEYVAHLALRHPYLASLLILVLVLVGGLCRAIVWMKQMKNEIRALFGELSAPAPTMTVTLRETTTMTQLSVSTFTATVTATPATITSTYSPEISPSSAPSATPSPPTEASSFFHSPWLFALPIMRDPAPPVAVEAQQEPPALAIPQPAPRAVVAPPEAPPPCPAGPFAFVDLDRLPGPPSPSYSIATFVAELEDPPASPPWLAGYPHLPQQVLSPLLPGSPSSESQAQLLMMMLVHPTPNRTRCSLAFHGKGKRRETDVEVVYSDAEEPDSSGMSSPALPATLSFTSLGELGSFLMHERIEDLEAFASFSAEWSAGQGTDLHQPSSTSSLALYEISSTSSPPPASSPMRPSQPAPSTPSSHGEAHEESDSLAHLAALLAGRVSGWETLSNEHRARIVQELSVARSMTFSDDELETVVKFVKVITARRTIPPDTSFGNLHGLAAAREAVASDAAEAEKENIAPSNALPGGSHDGWPFGPKDPSPAQLAMKRSRRPAFYSLS</sequence>
<keyword evidence="2" id="KW-0472">Membrane</keyword>
<evidence type="ECO:0000313" key="4">
    <source>
        <dbReference type="Proteomes" id="UP001221142"/>
    </source>
</evidence>
<organism evidence="3 4">
    <name type="scientific">Roridomyces roridus</name>
    <dbReference type="NCBI Taxonomy" id="1738132"/>
    <lineage>
        <taxon>Eukaryota</taxon>
        <taxon>Fungi</taxon>
        <taxon>Dikarya</taxon>
        <taxon>Basidiomycota</taxon>
        <taxon>Agaricomycotina</taxon>
        <taxon>Agaricomycetes</taxon>
        <taxon>Agaricomycetidae</taxon>
        <taxon>Agaricales</taxon>
        <taxon>Marasmiineae</taxon>
        <taxon>Mycenaceae</taxon>
        <taxon>Roridomyces</taxon>
    </lineage>
</organism>
<name>A0AAD7BE53_9AGAR</name>
<feature type="region of interest" description="Disordered" evidence="1">
    <location>
        <begin position="349"/>
        <end position="386"/>
    </location>
</feature>
<feature type="region of interest" description="Disordered" evidence="1">
    <location>
        <begin position="472"/>
        <end position="517"/>
    </location>
</feature>
<evidence type="ECO:0000256" key="2">
    <source>
        <dbReference type="SAM" id="Phobius"/>
    </source>
</evidence>
<reference evidence="3" key="1">
    <citation type="submission" date="2023-03" db="EMBL/GenBank/DDBJ databases">
        <title>Massive genome expansion in bonnet fungi (Mycena s.s.) driven by repeated elements and novel gene families across ecological guilds.</title>
        <authorList>
            <consortium name="Lawrence Berkeley National Laboratory"/>
            <person name="Harder C.B."/>
            <person name="Miyauchi S."/>
            <person name="Viragh M."/>
            <person name="Kuo A."/>
            <person name="Thoen E."/>
            <person name="Andreopoulos B."/>
            <person name="Lu D."/>
            <person name="Skrede I."/>
            <person name="Drula E."/>
            <person name="Henrissat B."/>
            <person name="Morin E."/>
            <person name="Kohler A."/>
            <person name="Barry K."/>
            <person name="LaButti K."/>
            <person name="Morin E."/>
            <person name="Salamov A."/>
            <person name="Lipzen A."/>
            <person name="Mereny Z."/>
            <person name="Hegedus B."/>
            <person name="Baldrian P."/>
            <person name="Stursova M."/>
            <person name="Weitz H."/>
            <person name="Taylor A."/>
            <person name="Grigoriev I.V."/>
            <person name="Nagy L.G."/>
            <person name="Martin F."/>
            <person name="Kauserud H."/>
        </authorList>
    </citation>
    <scope>NUCLEOTIDE SEQUENCE</scope>
    <source>
        <strain evidence="3">9284</strain>
    </source>
</reference>
<feature type="transmembrane region" description="Helical" evidence="2">
    <location>
        <begin position="30"/>
        <end position="50"/>
    </location>
</feature>
<protein>
    <submittedName>
        <fullName evidence="3">Uncharacterized protein</fullName>
    </submittedName>
</protein>
<feature type="compositionally biased region" description="Pro residues" evidence="1">
    <location>
        <begin position="357"/>
        <end position="373"/>
    </location>
</feature>
<evidence type="ECO:0000313" key="3">
    <source>
        <dbReference type="EMBL" id="KAJ7618507.1"/>
    </source>
</evidence>
<keyword evidence="2" id="KW-0812">Transmembrane</keyword>
<keyword evidence="4" id="KW-1185">Reference proteome</keyword>
<evidence type="ECO:0000256" key="1">
    <source>
        <dbReference type="SAM" id="MobiDB-lite"/>
    </source>
</evidence>
<keyword evidence="2" id="KW-1133">Transmembrane helix</keyword>
<feature type="non-terminal residue" evidence="3">
    <location>
        <position position="1"/>
    </location>
</feature>
<proteinExistence type="predicted"/>
<accession>A0AAD7BE53</accession>
<feature type="region of interest" description="Disordered" evidence="1">
    <location>
        <begin position="106"/>
        <end position="126"/>
    </location>
</feature>
<dbReference type="AlphaFoldDB" id="A0AAD7BE53"/>
<gene>
    <name evidence="3" type="ORF">FB45DRAFT_1096885</name>
</gene>
<comment type="caution">
    <text evidence="3">The sequence shown here is derived from an EMBL/GenBank/DDBJ whole genome shotgun (WGS) entry which is preliminary data.</text>
</comment>
<dbReference type="EMBL" id="JARKIF010000019">
    <property type="protein sequence ID" value="KAJ7618507.1"/>
    <property type="molecule type" value="Genomic_DNA"/>
</dbReference>
<dbReference type="Proteomes" id="UP001221142">
    <property type="component" value="Unassembled WGS sequence"/>
</dbReference>